<dbReference type="InterPro" id="IPR013049">
    <property type="entry name" value="Spo11/TopoVI_A_N"/>
</dbReference>
<dbReference type="InterPro" id="IPR020568">
    <property type="entry name" value="Ribosomal_Su5_D2-typ_SF"/>
</dbReference>
<dbReference type="Pfam" id="PF01168">
    <property type="entry name" value="Ala_racemase_N"/>
    <property type="match status" value="1"/>
</dbReference>
<dbReference type="GO" id="GO:0005694">
    <property type="term" value="C:chromosome"/>
    <property type="evidence" value="ECO:0007669"/>
    <property type="project" value="InterPro"/>
</dbReference>
<evidence type="ECO:0000259" key="17">
    <source>
        <dbReference type="Pfam" id="PF21180"/>
    </source>
</evidence>
<keyword evidence="18" id="KW-1185">Reference proteome</keyword>
<comment type="cofactor">
    <cofactor evidence="2">
        <name>Mg(2+)</name>
        <dbReference type="ChEBI" id="CHEBI:18420"/>
    </cofactor>
</comment>
<dbReference type="CDD" id="cd00223">
    <property type="entry name" value="TOPRIM_TopoIIB_SPO"/>
    <property type="match status" value="1"/>
</dbReference>
<comment type="similarity">
    <text evidence="12">Belongs to the pyridoxal phosphate-binding protein YggS/PROSC family.</text>
</comment>
<keyword evidence="11" id="KW-0539">Nucleus</keyword>
<organism evidence="18 19">
    <name type="scientific">Globodera rostochiensis</name>
    <name type="common">Golden nematode worm</name>
    <name type="synonym">Heterodera rostochiensis</name>
    <dbReference type="NCBI Taxonomy" id="31243"/>
    <lineage>
        <taxon>Eukaryota</taxon>
        <taxon>Metazoa</taxon>
        <taxon>Ecdysozoa</taxon>
        <taxon>Nematoda</taxon>
        <taxon>Chromadorea</taxon>
        <taxon>Rhabditida</taxon>
        <taxon>Tylenchina</taxon>
        <taxon>Tylenchomorpha</taxon>
        <taxon>Tylenchoidea</taxon>
        <taxon>Heteroderidae</taxon>
        <taxon>Heteroderinae</taxon>
        <taxon>Globodera</taxon>
    </lineage>
</organism>
<comment type="similarity">
    <text evidence="4 13">Belongs to the TOP6A family.</text>
</comment>
<feature type="domain" description="Spo11/DNA topoisomerase VI subunit A N-terminal" evidence="16">
    <location>
        <begin position="281"/>
        <end position="339"/>
    </location>
</feature>
<evidence type="ECO:0000313" key="18">
    <source>
        <dbReference type="Proteomes" id="UP000887572"/>
    </source>
</evidence>
<evidence type="ECO:0000256" key="2">
    <source>
        <dbReference type="ARBA" id="ARBA00001946"/>
    </source>
</evidence>
<dbReference type="PANTHER" id="PTHR10146">
    <property type="entry name" value="PROLINE SYNTHETASE CO-TRANSCRIBED BACTERIAL HOMOLOG PROTEIN"/>
    <property type="match status" value="1"/>
</dbReference>
<evidence type="ECO:0000256" key="6">
    <source>
        <dbReference type="ARBA" id="ARBA00022842"/>
    </source>
</evidence>
<keyword evidence="10 13" id="KW-0413">Isomerase</keyword>
<accession>A0A914HA56</accession>
<dbReference type="InterPro" id="IPR001608">
    <property type="entry name" value="Ala_racemase_N"/>
</dbReference>
<evidence type="ECO:0000313" key="19">
    <source>
        <dbReference type="WBParaSite" id="Gr19_v10_g15200.t2"/>
    </source>
</evidence>
<feature type="active site" description="O-(5'-phospho-DNA)-tyrosine intermediate" evidence="13">
    <location>
        <position position="307"/>
    </location>
</feature>
<dbReference type="InterPro" id="IPR011078">
    <property type="entry name" value="PyrdxlP_homeostasis"/>
</dbReference>
<dbReference type="HAMAP" id="MF_02087">
    <property type="entry name" value="PLP_homeostasis"/>
    <property type="match status" value="1"/>
</dbReference>
<dbReference type="PANTHER" id="PTHR10146:SF14">
    <property type="entry name" value="PYRIDOXAL PHOSPHATE HOMEOSTASIS PROTEIN"/>
    <property type="match status" value="1"/>
</dbReference>
<dbReference type="Gene3D" id="3.40.1360.10">
    <property type="match status" value="1"/>
</dbReference>
<keyword evidence="5" id="KW-0479">Metal-binding</keyword>
<evidence type="ECO:0000256" key="7">
    <source>
        <dbReference type="ARBA" id="ARBA00022898"/>
    </source>
</evidence>
<sequence length="955" mass="104662">MNSELVLKNLKTVVDSIAELCVAHPVRLVAVSKTFPADAVLLCYQHGGQRHFGENYVQELEAKAHQLALKGANEIRWHYIGRLQSNMIRRLCAVPNLWCVETVDSAKHADALQRAIEARGDEQQQLLNVFIQVNTSGEPNKRGVRPDELLLLAKHITAQCQHLSLIGLMSIGDIAQSLGGGEENADFALLRRLRDELQVQLRLPNMLELSMGMSADYHLAIKYGSTNVRVEMSVSRPPMRQRMAQQSRVASLVMAIEQIHRQDGGRAASVAFVRAPPNVVSQRMRVLAQVYELLVRNRRATKRDLYYEHKKLYGTQINFNRALTALCKQLSASRSELHVISCRMIDHPPSPLIRSDQLHLLAAPAGLPSAICASLTAWTTIRLVHSEAQFLLVVEKDAIFQRLIDEQFLHKFPRGILLTGRGYPDFCTRQFLHWLSVQLPALPMLALVDADPYGVEIFLTYKYGSSRSIVEAGAFHLPRLRWLGFLPSEAQKLPIPSNQCLQLSEKDRKRIERIAQRTNGHGEEERSLFNYELSVMLNSSQKLELEALCSISANYLSTVYLDNKLLPLNVSVAQPYDGNNNVERVQNVISEVIRVTISELIGITPSEVIKMVISEVIRMTALGVIKMTALGVIGMTNSGVIRMMTSEMIRKALLEVITISEVIKMTALGVIRMTTLGVIKMTILGRRLLKDILTDGPPEDIGGGMEVCDSDGDAAPVPRFAWRKIVVRSKPLSGGASSGSSSVDMGNTRVVCTVNGPREQQQQSASASVDTAMEEGVLSVTLRGGDIEPTLRYSVERALQAVVCLRKLARTETAIELNVLSDDGGAFAACLIAAGVAVASANIEMFDVLLACNVLLIPPTSSQTSCSTTGALPPLQIVYDPDKAAIAEHAGKASALTLAVIPSIGQAVCAELTGAACPLPQRQLRRALSEVYEHCLTLYGTVRAALLKGVAEGAI</sequence>
<dbReference type="GO" id="GO:0003677">
    <property type="term" value="F:DNA binding"/>
    <property type="evidence" value="ECO:0007669"/>
    <property type="project" value="UniProtKB-UniRule"/>
</dbReference>
<evidence type="ECO:0000256" key="8">
    <source>
        <dbReference type="ARBA" id="ARBA00023029"/>
    </source>
</evidence>
<dbReference type="GO" id="GO:0046872">
    <property type="term" value="F:metal ion binding"/>
    <property type="evidence" value="ECO:0007669"/>
    <property type="project" value="UniProtKB-KW"/>
</dbReference>
<dbReference type="Proteomes" id="UP000887572">
    <property type="component" value="Unplaced"/>
</dbReference>
<dbReference type="Gene3D" id="3.30.230.70">
    <property type="entry name" value="GHMP Kinase, N-terminal domain"/>
    <property type="match status" value="1"/>
</dbReference>
<dbReference type="Pfam" id="PF04406">
    <property type="entry name" value="TP6A_N"/>
    <property type="match status" value="1"/>
</dbReference>
<reference evidence="19" key="1">
    <citation type="submission" date="2022-11" db="UniProtKB">
        <authorList>
            <consortium name="WormBaseParasite"/>
        </authorList>
    </citation>
    <scope>IDENTIFICATION</scope>
</reference>
<comment type="catalytic activity">
    <reaction evidence="1 13">
        <text>ATP-dependent breakage, passage and rejoining of double-stranded DNA.</text>
        <dbReference type="EC" id="5.6.2.2"/>
    </reaction>
</comment>
<protein>
    <recommendedName>
        <fullName evidence="12">Pyridoxal phosphate homeostasis protein</fullName>
        <shortName evidence="12">PLP homeostasis protein</shortName>
    </recommendedName>
</protein>
<comment type="subcellular location">
    <subcellularLocation>
        <location evidence="3">Nucleus</location>
    </subcellularLocation>
</comment>
<proteinExistence type="inferred from homology"/>
<dbReference type="InterPro" id="IPR002815">
    <property type="entry name" value="Spo11/TopoVI_A"/>
</dbReference>
<dbReference type="PRINTS" id="PR01551">
    <property type="entry name" value="SPO11HOMOLOG"/>
</dbReference>
<evidence type="ECO:0000259" key="14">
    <source>
        <dbReference type="Pfam" id="PF01138"/>
    </source>
</evidence>
<dbReference type="GO" id="GO:0005524">
    <property type="term" value="F:ATP binding"/>
    <property type="evidence" value="ECO:0007669"/>
    <property type="project" value="InterPro"/>
</dbReference>
<dbReference type="Gene3D" id="3.20.20.10">
    <property type="entry name" value="Alanine racemase"/>
    <property type="match status" value="1"/>
</dbReference>
<evidence type="ECO:0000256" key="9">
    <source>
        <dbReference type="ARBA" id="ARBA00023125"/>
    </source>
</evidence>
<dbReference type="PROSITE" id="PS52041">
    <property type="entry name" value="TOPO_IIB"/>
    <property type="match status" value="1"/>
</dbReference>
<dbReference type="InterPro" id="IPR027408">
    <property type="entry name" value="PNPase/RNase_PH_dom_sf"/>
</dbReference>
<dbReference type="AlphaFoldDB" id="A0A914HA56"/>
<keyword evidence="9 13" id="KW-0238">DNA-binding</keyword>
<dbReference type="InterPro" id="IPR034136">
    <property type="entry name" value="TOPRIM_Topo6A/Spo11"/>
</dbReference>
<evidence type="ECO:0000259" key="15">
    <source>
        <dbReference type="Pfam" id="PF01168"/>
    </source>
</evidence>
<feature type="domain" description="Exoribonuclease phosphorolytic" evidence="14">
    <location>
        <begin position="736"/>
        <end position="844"/>
    </location>
</feature>
<dbReference type="InterPro" id="IPR001247">
    <property type="entry name" value="ExoRNase_PH_dom1"/>
</dbReference>
<evidence type="ECO:0000256" key="10">
    <source>
        <dbReference type="ARBA" id="ARBA00023235"/>
    </source>
</evidence>
<dbReference type="InterPro" id="IPR029066">
    <property type="entry name" value="PLP-binding_barrel"/>
</dbReference>
<dbReference type="NCBIfam" id="TIGR00044">
    <property type="entry name" value="YggS family pyridoxal phosphate-dependent enzyme"/>
    <property type="match status" value="1"/>
</dbReference>
<evidence type="ECO:0000256" key="5">
    <source>
        <dbReference type="ARBA" id="ARBA00022723"/>
    </source>
</evidence>
<dbReference type="InterPro" id="IPR013048">
    <property type="entry name" value="Meiotic_Spo11"/>
</dbReference>
<evidence type="ECO:0000256" key="1">
    <source>
        <dbReference type="ARBA" id="ARBA00000185"/>
    </source>
</evidence>
<feature type="domain" description="Topoisomerase 6 subunit A/Spo11 TOPRIM" evidence="17">
    <location>
        <begin position="390"/>
        <end position="565"/>
    </location>
</feature>
<dbReference type="GO" id="GO:0005634">
    <property type="term" value="C:nucleus"/>
    <property type="evidence" value="ECO:0007669"/>
    <property type="project" value="UniProtKB-SubCell"/>
</dbReference>
<dbReference type="SUPFAM" id="SSF56726">
    <property type="entry name" value="DNA topoisomerase IV, alpha subunit"/>
    <property type="match status" value="1"/>
</dbReference>
<dbReference type="GO" id="GO:0003918">
    <property type="term" value="F:DNA topoisomerase type II (double strand cut, ATP-hydrolyzing) activity"/>
    <property type="evidence" value="ECO:0007669"/>
    <property type="project" value="UniProtKB-UniRule"/>
</dbReference>
<dbReference type="InterPro" id="IPR036078">
    <property type="entry name" value="Spo11/TopoVI_A_sf"/>
</dbReference>
<keyword evidence="8 13" id="KW-0799">Topoisomerase</keyword>
<keyword evidence="7 12" id="KW-0663">Pyridoxal phosphate</keyword>
<dbReference type="InterPro" id="IPR036388">
    <property type="entry name" value="WH-like_DNA-bd_sf"/>
</dbReference>
<dbReference type="Gene3D" id="1.10.10.10">
    <property type="entry name" value="Winged helix-like DNA-binding domain superfamily/Winged helix DNA-binding domain"/>
    <property type="match status" value="1"/>
</dbReference>
<dbReference type="GO" id="GO:0030170">
    <property type="term" value="F:pyridoxal phosphate binding"/>
    <property type="evidence" value="ECO:0007669"/>
    <property type="project" value="UniProtKB-UniRule"/>
</dbReference>
<dbReference type="GO" id="GO:0042138">
    <property type="term" value="P:meiotic DNA double-strand break formation"/>
    <property type="evidence" value="ECO:0007669"/>
    <property type="project" value="InterPro"/>
</dbReference>
<name>A0A914HA56_GLORO</name>
<dbReference type="Pfam" id="PF21180">
    <property type="entry name" value="TOP6A-Spo11_Toprim"/>
    <property type="match status" value="1"/>
</dbReference>
<evidence type="ECO:0000256" key="13">
    <source>
        <dbReference type="PROSITE-ProRule" id="PRU01385"/>
    </source>
</evidence>
<dbReference type="FunFam" id="3.20.20.10:FF:000018">
    <property type="entry name" value="Pyridoxal phosphate homeostasis protein"/>
    <property type="match status" value="1"/>
</dbReference>
<dbReference type="WBParaSite" id="Gr19_v10_g15200.t2">
    <property type="protein sequence ID" value="Gr19_v10_g15200.t2"/>
    <property type="gene ID" value="Gr19_v10_g15200"/>
</dbReference>
<dbReference type="SUPFAM" id="SSF54211">
    <property type="entry name" value="Ribosomal protein S5 domain 2-like"/>
    <property type="match status" value="1"/>
</dbReference>
<dbReference type="Pfam" id="PF01138">
    <property type="entry name" value="RNase_PH"/>
    <property type="match status" value="1"/>
</dbReference>
<feature type="modified residue" description="N6-(pyridoxal phosphate)lysine" evidence="12">
    <location>
        <position position="33"/>
    </location>
</feature>
<keyword evidence="6" id="KW-0460">Magnesium</keyword>
<evidence type="ECO:0000256" key="3">
    <source>
        <dbReference type="ARBA" id="ARBA00004123"/>
    </source>
</evidence>
<feature type="domain" description="Alanine racemase N-terminal" evidence="15">
    <location>
        <begin position="8"/>
        <end position="230"/>
    </location>
</feature>
<dbReference type="SUPFAM" id="SSF51419">
    <property type="entry name" value="PLP-binding barrel"/>
    <property type="match status" value="1"/>
</dbReference>
<evidence type="ECO:0000256" key="4">
    <source>
        <dbReference type="ARBA" id="ARBA00006559"/>
    </source>
</evidence>
<comment type="function">
    <text evidence="12">Pyridoxal 5'-phosphate (PLP)-binding protein, which may be involved in intracellular homeostatic regulation of pyridoxal 5'-phosphate (PLP), the active form of vitamin B6.</text>
</comment>
<dbReference type="CDD" id="cd06822">
    <property type="entry name" value="PLPDE_III_YBL036c_euk"/>
    <property type="match status" value="1"/>
</dbReference>
<evidence type="ECO:0000256" key="12">
    <source>
        <dbReference type="HAMAP-Rule" id="MF_03225"/>
    </source>
</evidence>
<evidence type="ECO:0000259" key="16">
    <source>
        <dbReference type="Pfam" id="PF04406"/>
    </source>
</evidence>
<dbReference type="PRINTS" id="PR01550">
    <property type="entry name" value="TOP6AFAMILY"/>
</dbReference>
<evidence type="ECO:0000256" key="11">
    <source>
        <dbReference type="ARBA" id="ARBA00023242"/>
    </source>
</evidence>